<comment type="caution">
    <text evidence="14">The sequence shown here is derived from an EMBL/GenBank/DDBJ whole genome shotgun (WGS) entry which is preliminary data.</text>
</comment>
<dbReference type="EC" id="2.5.1.3" evidence="10"/>
<comment type="pathway">
    <text evidence="2 10 12">Cofactor biosynthesis; thiamine diphosphate biosynthesis; thiamine phosphate from 4-amino-2-methyl-5-diphosphomethylpyrimidine and 4-methyl-5-(2-phosphoethyl)-thiazole: step 1/1.</text>
</comment>
<comment type="cofactor">
    <cofactor evidence="10">
        <name>Mg(2+)</name>
        <dbReference type="ChEBI" id="CHEBI:18420"/>
    </cofactor>
    <text evidence="10">Binds 1 Mg(2+) ion per subunit.</text>
</comment>
<dbReference type="InterPro" id="IPR036206">
    <property type="entry name" value="ThiamineP_synth_sf"/>
</dbReference>
<dbReference type="GO" id="GO:0009229">
    <property type="term" value="P:thiamine diphosphate biosynthetic process"/>
    <property type="evidence" value="ECO:0007669"/>
    <property type="project" value="UniProtKB-UniRule"/>
</dbReference>
<reference evidence="14 15" key="1">
    <citation type="submission" date="2016-12" db="EMBL/GenBank/DDBJ databases">
        <title>Genomic comparison of strains in the 'Actinomyces naeslundii' group.</title>
        <authorList>
            <person name="Mughal S.R."/>
            <person name="Do T."/>
            <person name="Gilbert S.C."/>
            <person name="Witherden E.A."/>
            <person name="Didelot X."/>
            <person name="Beighton D."/>
        </authorList>
    </citation>
    <scope>NUCLEOTIDE SEQUENCE [LARGE SCALE GENOMIC DNA]</scope>
    <source>
        <strain evidence="14 15">WE8B-23</strain>
    </source>
</reference>
<dbReference type="Pfam" id="PF02581">
    <property type="entry name" value="TMP-TENI"/>
    <property type="match status" value="1"/>
</dbReference>
<dbReference type="GO" id="GO:0000287">
    <property type="term" value="F:magnesium ion binding"/>
    <property type="evidence" value="ECO:0007669"/>
    <property type="project" value="UniProtKB-UniRule"/>
</dbReference>
<dbReference type="GO" id="GO:0009228">
    <property type="term" value="P:thiamine biosynthetic process"/>
    <property type="evidence" value="ECO:0007669"/>
    <property type="project" value="UniProtKB-KW"/>
</dbReference>
<comment type="catalytic activity">
    <reaction evidence="7 10 11">
        <text>4-methyl-5-(2-phosphooxyethyl)-thiazole + 4-amino-2-methyl-5-(diphosphooxymethyl)pyrimidine + H(+) = thiamine phosphate + diphosphate</text>
        <dbReference type="Rhea" id="RHEA:22328"/>
        <dbReference type="ChEBI" id="CHEBI:15378"/>
        <dbReference type="ChEBI" id="CHEBI:33019"/>
        <dbReference type="ChEBI" id="CHEBI:37575"/>
        <dbReference type="ChEBI" id="CHEBI:57841"/>
        <dbReference type="ChEBI" id="CHEBI:58296"/>
        <dbReference type="EC" id="2.5.1.3"/>
    </reaction>
</comment>
<name>A0A1Q8WHZ7_9ACTO</name>
<dbReference type="Gene3D" id="3.20.20.70">
    <property type="entry name" value="Aldolase class I"/>
    <property type="match status" value="1"/>
</dbReference>
<feature type="domain" description="Thiamine phosphate synthase/TenI" evidence="13">
    <location>
        <begin position="9"/>
        <end position="197"/>
    </location>
</feature>
<sequence>MRAAPDLSVYLVTDEGQCRSRGRDVLATVEAAVDGGVTCVQLRAKGTDGGLFLTRVLEVAEVIGDQVPVIVNDRVDIFLAARDQGAPVAGVHLGQSDLPARIARRLVGEEAYLGLSAATPDELRTAQEQGACDHVGIGVVHPTATKADAPKSLGVNGVARMAALIDLPAVAIGGITASDLPALRAGGLAGAAVVSAICTAEDPRSVAADLHRAWDEGCRR</sequence>
<evidence type="ECO:0000256" key="3">
    <source>
        <dbReference type="ARBA" id="ARBA00022679"/>
    </source>
</evidence>
<dbReference type="HAMAP" id="MF_00097">
    <property type="entry name" value="TMP_synthase"/>
    <property type="match status" value="1"/>
</dbReference>
<evidence type="ECO:0000256" key="5">
    <source>
        <dbReference type="ARBA" id="ARBA00022842"/>
    </source>
</evidence>
<dbReference type="InterPro" id="IPR022998">
    <property type="entry name" value="ThiamineP_synth_TenI"/>
</dbReference>
<dbReference type="RefSeq" id="WP_075391429.1">
    <property type="nucleotide sequence ID" value="NZ_MSKS01000065.1"/>
</dbReference>
<comment type="function">
    <text evidence="1 10">Condenses 4-methyl-5-(beta-hydroxyethyl)thiazole monophosphate (THZ-P) and 2-methyl-4-amino-5-hydroxymethyl pyrimidine pyrophosphate (HMP-PP) to form thiamine monophosphate (TMP).</text>
</comment>
<feature type="binding site" evidence="10">
    <location>
        <begin position="143"/>
        <end position="145"/>
    </location>
    <ligand>
        <name>2-[(2R,5Z)-2-carboxy-4-methylthiazol-5(2H)-ylidene]ethyl phosphate</name>
        <dbReference type="ChEBI" id="CHEBI:62899"/>
    </ligand>
</feature>
<keyword evidence="4 10" id="KW-0479">Metal-binding</keyword>
<evidence type="ECO:0000256" key="11">
    <source>
        <dbReference type="RuleBase" id="RU003826"/>
    </source>
</evidence>
<accession>A0A1Q8WHZ7</accession>
<dbReference type="PANTHER" id="PTHR20857">
    <property type="entry name" value="THIAMINE-PHOSPHATE PYROPHOSPHORYLASE"/>
    <property type="match status" value="1"/>
</dbReference>
<evidence type="ECO:0000256" key="8">
    <source>
        <dbReference type="ARBA" id="ARBA00047851"/>
    </source>
</evidence>
<organism evidence="14 15">
    <name type="scientific">Actinomyces oris</name>
    <dbReference type="NCBI Taxonomy" id="544580"/>
    <lineage>
        <taxon>Bacteria</taxon>
        <taxon>Bacillati</taxon>
        <taxon>Actinomycetota</taxon>
        <taxon>Actinomycetes</taxon>
        <taxon>Actinomycetales</taxon>
        <taxon>Actinomycetaceae</taxon>
        <taxon>Actinomyces</taxon>
    </lineage>
</organism>
<dbReference type="GO" id="GO:0005737">
    <property type="term" value="C:cytoplasm"/>
    <property type="evidence" value="ECO:0007669"/>
    <property type="project" value="TreeGrafter"/>
</dbReference>
<feature type="binding site" evidence="10">
    <location>
        <position position="174"/>
    </location>
    <ligand>
        <name>2-[(2R,5Z)-2-carboxy-4-methylthiazol-5(2H)-ylidene]ethyl phosphate</name>
        <dbReference type="ChEBI" id="CHEBI:62899"/>
    </ligand>
</feature>
<dbReference type="GO" id="GO:0004789">
    <property type="term" value="F:thiamine-phosphate diphosphorylase activity"/>
    <property type="evidence" value="ECO:0007669"/>
    <property type="project" value="UniProtKB-UniRule"/>
</dbReference>
<protein>
    <recommendedName>
        <fullName evidence="10">Thiamine-phosphate synthase</fullName>
        <shortName evidence="10">TP synthase</shortName>
        <shortName evidence="10">TPS</shortName>
        <ecNumber evidence="10">2.5.1.3</ecNumber>
    </recommendedName>
    <alternativeName>
        <fullName evidence="10">Thiamine-phosphate pyrophosphorylase</fullName>
        <shortName evidence="10">TMP pyrophosphorylase</shortName>
        <shortName evidence="10">TMP-PPase</shortName>
    </alternativeName>
</protein>
<proteinExistence type="inferred from homology"/>
<dbReference type="AlphaFoldDB" id="A0A1Q8WHZ7"/>
<dbReference type="UniPathway" id="UPA00060">
    <property type="reaction ID" value="UER00141"/>
</dbReference>
<feature type="binding site" evidence="10">
    <location>
        <position position="146"/>
    </location>
    <ligand>
        <name>4-amino-2-methyl-5-(diphosphooxymethyl)pyrimidine</name>
        <dbReference type="ChEBI" id="CHEBI:57841"/>
    </ligand>
</feature>
<evidence type="ECO:0000256" key="9">
    <source>
        <dbReference type="ARBA" id="ARBA00047883"/>
    </source>
</evidence>
<dbReference type="InterPro" id="IPR034291">
    <property type="entry name" value="TMP_synthase"/>
</dbReference>
<evidence type="ECO:0000256" key="1">
    <source>
        <dbReference type="ARBA" id="ARBA00003814"/>
    </source>
</evidence>
<comment type="catalytic activity">
    <reaction evidence="9 10 11">
        <text>2-[(2R,5Z)-2-carboxy-4-methylthiazol-5(2H)-ylidene]ethyl phosphate + 4-amino-2-methyl-5-(diphosphooxymethyl)pyrimidine + 2 H(+) = thiamine phosphate + CO2 + diphosphate</text>
        <dbReference type="Rhea" id="RHEA:47844"/>
        <dbReference type="ChEBI" id="CHEBI:15378"/>
        <dbReference type="ChEBI" id="CHEBI:16526"/>
        <dbReference type="ChEBI" id="CHEBI:33019"/>
        <dbReference type="ChEBI" id="CHEBI:37575"/>
        <dbReference type="ChEBI" id="CHEBI:57841"/>
        <dbReference type="ChEBI" id="CHEBI:62899"/>
        <dbReference type="EC" id="2.5.1.3"/>
    </reaction>
</comment>
<dbReference type="OrthoDB" id="3243336at2"/>
<evidence type="ECO:0000256" key="10">
    <source>
        <dbReference type="HAMAP-Rule" id="MF_00097"/>
    </source>
</evidence>
<keyword evidence="5 10" id="KW-0460">Magnesium</keyword>
<comment type="catalytic activity">
    <reaction evidence="8 10 11">
        <text>2-(2-carboxy-4-methylthiazol-5-yl)ethyl phosphate + 4-amino-2-methyl-5-(diphosphooxymethyl)pyrimidine + 2 H(+) = thiamine phosphate + CO2 + diphosphate</text>
        <dbReference type="Rhea" id="RHEA:47848"/>
        <dbReference type="ChEBI" id="CHEBI:15378"/>
        <dbReference type="ChEBI" id="CHEBI:16526"/>
        <dbReference type="ChEBI" id="CHEBI:33019"/>
        <dbReference type="ChEBI" id="CHEBI:37575"/>
        <dbReference type="ChEBI" id="CHEBI:57841"/>
        <dbReference type="ChEBI" id="CHEBI:62890"/>
        <dbReference type="EC" id="2.5.1.3"/>
    </reaction>
</comment>
<dbReference type="CDD" id="cd00564">
    <property type="entry name" value="TMP_TenI"/>
    <property type="match status" value="1"/>
</dbReference>
<evidence type="ECO:0000256" key="2">
    <source>
        <dbReference type="ARBA" id="ARBA00005165"/>
    </source>
</evidence>
<dbReference type="InterPro" id="IPR013785">
    <property type="entry name" value="Aldolase_TIM"/>
</dbReference>
<gene>
    <name evidence="10" type="primary">thiE</name>
    <name evidence="14" type="ORF">BKH20_13210</name>
</gene>
<evidence type="ECO:0000313" key="14">
    <source>
        <dbReference type="EMBL" id="OLO65450.1"/>
    </source>
</evidence>
<feature type="binding site" evidence="10">
    <location>
        <position position="72"/>
    </location>
    <ligand>
        <name>4-amino-2-methyl-5-(diphosphooxymethyl)pyrimidine</name>
        <dbReference type="ChEBI" id="CHEBI:57841"/>
    </ligand>
</feature>
<feature type="binding site" evidence="10">
    <location>
        <position position="116"/>
    </location>
    <ligand>
        <name>4-amino-2-methyl-5-(diphosphooxymethyl)pyrimidine</name>
        <dbReference type="ChEBI" id="CHEBI:57841"/>
    </ligand>
</feature>
<dbReference type="PANTHER" id="PTHR20857:SF23">
    <property type="entry name" value="THIAMINE BIOSYNTHETIC BIFUNCTIONAL ENZYME"/>
    <property type="match status" value="1"/>
</dbReference>
<feature type="binding site" evidence="10">
    <location>
        <begin position="41"/>
        <end position="45"/>
    </location>
    <ligand>
        <name>4-amino-2-methyl-5-(diphosphooxymethyl)pyrimidine</name>
        <dbReference type="ChEBI" id="CHEBI:57841"/>
    </ligand>
</feature>
<dbReference type="SUPFAM" id="SSF51391">
    <property type="entry name" value="Thiamin phosphate synthase"/>
    <property type="match status" value="1"/>
</dbReference>
<evidence type="ECO:0000313" key="15">
    <source>
        <dbReference type="Proteomes" id="UP000185963"/>
    </source>
</evidence>
<evidence type="ECO:0000256" key="12">
    <source>
        <dbReference type="RuleBase" id="RU004253"/>
    </source>
</evidence>
<keyword evidence="6 10" id="KW-0784">Thiamine biosynthesis</keyword>
<dbReference type="NCBIfam" id="TIGR00693">
    <property type="entry name" value="thiE"/>
    <property type="match status" value="1"/>
</dbReference>
<evidence type="ECO:0000259" key="13">
    <source>
        <dbReference type="Pfam" id="PF02581"/>
    </source>
</evidence>
<feature type="binding site" evidence="10">
    <location>
        <position position="73"/>
    </location>
    <ligand>
        <name>Mg(2+)</name>
        <dbReference type="ChEBI" id="CHEBI:18420"/>
    </ligand>
</feature>
<evidence type="ECO:0000256" key="6">
    <source>
        <dbReference type="ARBA" id="ARBA00022977"/>
    </source>
</evidence>
<evidence type="ECO:0000256" key="4">
    <source>
        <dbReference type="ARBA" id="ARBA00022723"/>
    </source>
</evidence>
<dbReference type="Proteomes" id="UP000185963">
    <property type="component" value="Unassembled WGS sequence"/>
</dbReference>
<dbReference type="EMBL" id="MSKS01000065">
    <property type="protein sequence ID" value="OLO65450.1"/>
    <property type="molecule type" value="Genomic_DNA"/>
</dbReference>
<evidence type="ECO:0000256" key="7">
    <source>
        <dbReference type="ARBA" id="ARBA00047334"/>
    </source>
</evidence>
<feature type="binding site" evidence="10">
    <location>
        <begin position="194"/>
        <end position="195"/>
    </location>
    <ligand>
        <name>2-[(2R,5Z)-2-carboxy-4-methylthiazol-5(2H)-ylidene]ethyl phosphate</name>
        <dbReference type="ChEBI" id="CHEBI:62899"/>
    </ligand>
</feature>
<feature type="binding site" evidence="10">
    <location>
        <position position="97"/>
    </location>
    <ligand>
        <name>Mg(2+)</name>
        <dbReference type="ChEBI" id="CHEBI:18420"/>
    </ligand>
</feature>
<comment type="similarity">
    <text evidence="10 11">Belongs to the thiamine-phosphate synthase family.</text>
</comment>
<keyword evidence="3 10" id="KW-0808">Transferase</keyword>